<dbReference type="EMBL" id="WJXB01000004">
    <property type="protein sequence ID" value="MRN54370.1"/>
    <property type="molecule type" value="Genomic_DNA"/>
</dbReference>
<feature type="transmembrane region" description="Helical" evidence="1">
    <location>
        <begin position="301"/>
        <end position="320"/>
    </location>
</feature>
<evidence type="ECO:0000256" key="1">
    <source>
        <dbReference type="SAM" id="Phobius"/>
    </source>
</evidence>
<evidence type="ECO:0000313" key="3">
    <source>
        <dbReference type="Proteomes" id="UP000463051"/>
    </source>
</evidence>
<feature type="transmembrane region" description="Helical" evidence="1">
    <location>
        <begin position="217"/>
        <end position="236"/>
    </location>
</feature>
<dbReference type="Proteomes" id="UP000463051">
    <property type="component" value="Unassembled WGS sequence"/>
</dbReference>
<organism evidence="2 3">
    <name type="scientific">Paenibacillus monticola</name>
    <dbReference type="NCBI Taxonomy" id="2666075"/>
    <lineage>
        <taxon>Bacteria</taxon>
        <taxon>Bacillati</taxon>
        <taxon>Bacillota</taxon>
        <taxon>Bacilli</taxon>
        <taxon>Bacillales</taxon>
        <taxon>Paenibacillaceae</taxon>
        <taxon>Paenibacillus</taxon>
    </lineage>
</organism>
<accession>A0A7X2L2N1</accession>
<feature type="transmembrane region" description="Helical" evidence="1">
    <location>
        <begin position="332"/>
        <end position="354"/>
    </location>
</feature>
<dbReference type="RefSeq" id="WP_154119353.1">
    <property type="nucleotide sequence ID" value="NZ_WJXB01000004.1"/>
</dbReference>
<reference evidence="2 3" key="1">
    <citation type="submission" date="2019-11" db="EMBL/GenBank/DDBJ databases">
        <title>Paenibacillus monticola sp. nov., a novel PGPR strain isolated from mountain sample in China.</title>
        <authorList>
            <person name="Zhao Q."/>
            <person name="Li H.-P."/>
            <person name="Zhang J.-L."/>
        </authorList>
    </citation>
    <scope>NUCLEOTIDE SEQUENCE [LARGE SCALE GENOMIC DNA]</scope>
    <source>
        <strain evidence="2 3">LC-T2</strain>
    </source>
</reference>
<feature type="transmembrane region" description="Helical" evidence="1">
    <location>
        <begin position="387"/>
        <end position="404"/>
    </location>
</feature>
<sequence>MKRKEIYTYICTFALCFFILYLNLHGANLSIPLIYAGDGLLNLIWIKSVLENGWYLHNTLLGAPFWLDMHDFPMSEGFNFLIIKLMSLFTSNASIVINLFYLLTYPLTAATSLFVMRFMKLRAPIAIVGSLLFTFLPYHYLRGEAHLFLAGYYMIPLITLVIFWVWQGDFNRKKWITSILLLAIVGSSGIYYAFFSCFLLIMVGLIMSFNKRNIKQLLIPICLILVILLVGLINLAPNIIYSFQNGANPEAVKRSYIESEIYGLKITNLILPVNDHRVGILAKIKDQYNTIAPLNNENTTATLGLVGTLGFIVLICSLFINNVRDDLKKLGILNIITLLLTSIGGIGTLVSIFLTSEIRGYNRFGVFIAFYSILAICILINKWKSNYVFLLTLFILIIGIYDQTSTKFNPQNDYMRSEYVSDEEFVNSIENIMPRSSMVFQLPYMQFPENGPIFNMGDYDLAKAYLHSKSLKWSYGAMKGRSQDIWIRNVSNKTTEEMLQTLSFAGFNGIYIDRNGYEDNANLIVKELKGILKVEPIKSNNERLVFFSMKEYNKIQRNLYDQDNWELKKENALNPVIVSWGKGFYGLETDNSKNWRWSSQQGDMLINNLSAHSKTVNLDMTFVSGSEVNSDLTISGDLISESIKINSKGLHYKKTLEIPPGEHLISFECNAAKIDVKEDPRDLVFRVVDFKLLNKN</sequence>
<keyword evidence="1" id="KW-0812">Transmembrane</keyword>
<keyword evidence="1" id="KW-0472">Membrane</keyword>
<feature type="transmembrane region" description="Helical" evidence="1">
    <location>
        <begin position="360"/>
        <end position="380"/>
    </location>
</feature>
<gene>
    <name evidence="2" type="ORF">GJB61_15385</name>
</gene>
<evidence type="ECO:0008006" key="4">
    <source>
        <dbReference type="Google" id="ProtNLM"/>
    </source>
</evidence>
<keyword evidence="3" id="KW-1185">Reference proteome</keyword>
<comment type="caution">
    <text evidence="2">The sequence shown here is derived from an EMBL/GenBank/DDBJ whole genome shotgun (WGS) entry which is preliminary data.</text>
</comment>
<feature type="transmembrane region" description="Helical" evidence="1">
    <location>
        <begin position="147"/>
        <end position="166"/>
    </location>
</feature>
<keyword evidence="1" id="KW-1133">Transmembrane helix</keyword>
<proteinExistence type="predicted"/>
<evidence type="ECO:0000313" key="2">
    <source>
        <dbReference type="EMBL" id="MRN54370.1"/>
    </source>
</evidence>
<feature type="transmembrane region" description="Helical" evidence="1">
    <location>
        <begin position="6"/>
        <end position="24"/>
    </location>
</feature>
<feature type="transmembrane region" description="Helical" evidence="1">
    <location>
        <begin position="178"/>
        <end position="205"/>
    </location>
</feature>
<protein>
    <recommendedName>
        <fullName evidence="4">Sugar translocase</fullName>
    </recommendedName>
</protein>
<dbReference type="AlphaFoldDB" id="A0A7X2L2N1"/>
<name>A0A7X2L2N1_9BACL</name>